<evidence type="ECO:0000313" key="2">
    <source>
        <dbReference type="Proteomes" id="UP000182063"/>
    </source>
</evidence>
<keyword evidence="2" id="KW-1185">Reference proteome</keyword>
<accession>A0A1L3ZSD2</accession>
<dbReference type="OrthoDB" id="8673173at2"/>
<dbReference type="STRING" id="1921510.BSL82_03765"/>
<dbReference type="RefSeq" id="WP_072596101.1">
    <property type="nucleotide sequence ID" value="NZ_CP018221.1"/>
</dbReference>
<name>A0A1L3ZSD2_9SPHN</name>
<dbReference type="Proteomes" id="UP000182063">
    <property type="component" value="Chromosome"/>
</dbReference>
<proteinExistence type="predicted"/>
<dbReference type="KEGG" id="sphj:BSL82_03765"/>
<dbReference type="EMBL" id="CP018221">
    <property type="protein sequence ID" value="API58534.1"/>
    <property type="molecule type" value="Genomic_DNA"/>
</dbReference>
<reference evidence="2" key="1">
    <citation type="submission" date="2016-11" db="EMBL/GenBank/DDBJ databases">
        <title>Complete Genome Sequence of alachlor-degrading Sphingomonas sp. strain JJ-A5.</title>
        <authorList>
            <person name="Lee H."/>
            <person name="Ka J.-O."/>
        </authorList>
    </citation>
    <scope>NUCLEOTIDE SEQUENCE [LARGE SCALE GENOMIC DNA]</scope>
    <source>
        <strain evidence="2">JJ-A5</strain>
    </source>
</reference>
<organism evidence="1 2">
    <name type="scientific">Tardibacter chloracetimidivorans</name>
    <dbReference type="NCBI Taxonomy" id="1921510"/>
    <lineage>
        <taxon>Bacteria</taxon>
        <taxon>Pseudomonadati</taxon>
        <taxon>Pseudomonadota</taxon>
        <taxon>Alphaproteobacteria</taxon>
        <taxon>Sphingomonadales</taxon>
        <taxon>Sphingomonadaceae</taxon>
        <taxon>Tardibacter</taxon>
    </lineage>
</organism>
<gene>
    <name evidence="1" type="ORF">BSL82_03765</name>
</gene>
<dbReference type="AlphaFoldDB" id="A0A1L3ZSD2"/>
<evidence type="ECO:0000313" key="1">
    <source>
        <dbReference type="EMBL" id="API58534.1"/>
    </source>
</evidence>
<protein>
    <submittedName>
        <fullName evidence="1">Uncharacterized protein</fullName>
    </submittedName>
</protein>
<sequence>MTALNDIHSVSRGSFGRHPDVLIVTGEHGELATFERMGLDSCLKPQDAAEAKAHPWFFTGSPFGPEIVGLAWERHSVRGGRIGEKR</sequence>